<proteinExistence type="predicted"/>
<keyword evidence="3" id="KW-1185">Reference proteome</keyword>
<dbReference type="Pfam" id="PF14090">
    <property type="entry name" value="HTH_39"/>
    <property type="match status" value="1"/>
</dbReference>
<sequence>MTYKKKKEMLLTYLQKGYSINNIVALRELAINSAQLYYLIHTLKKEGWEIRTNRKNSKYAPVAYKEYELSPNWRLASEVEKREKLKGKDNSKELDISKIRIGMRVREKCKGYRAGKVVAIFADDFITFEDELTGVYTDVPLNSIRKF</sequence>
<evidence type="ECO:0000313" key="3">
    <source>
        <dbReference type="Proteomes" id="UP000052237"/>
    </source>
</evidence>
<dbReference type="InterPro" id="IPR055245">
    <property type="entry name" value="HTH_proteobacteria"/>
</dbReference>
<name>A0A0S4SLT9_CAMHY</name>
<accession>A0A0S4SLT9</accession>
<dbReference type="RefSeq" id="WP_059432686.1">
    <property type="nucleotide sequence ID" value="NZ_FAUU01000003.1"/>
</dbReference>
<evidence type="ECO:0000259" key="1">
    <source>
        <dbReference type="Pfam" id="PF14090"/>
    </source>
</evidence>
<reference evidence="2 3" key="1">
    <citation type="submission" date="2015-11" db="EMBL/GenBank/DDBJ databases">
        <authorList>
            <consortium name="Pathogen Informatics"/>
        </authorList>
    </citation>
    <scope>NUCLEOTIDE SEQUENCE [LARGE SCALE GENOMIC DNA]</scope>
    <source>
        <strain evidence="2 3">006A-0059</strain>
    </source>
</reference>
<gene>
    <name evidence="2" type="ORF">ERS686654_00328</name>
</gene>
<evidence type="ECO:0000313" key="2">
    <source>
        <dbReference type="EMBL" id="CUU71321.1"/>
    </source>
</evidence>
<comment type="caution">
    <text evidence="2">The sequence shown here is derived from an EMBL/GenBank/DDBJ whole genome shotgun (WGS) entry which is preliminary data.</text>
</comment>
<protein>
    <recommendedName>
        <fullName evidence="1">Winged helix-turn-helix domain-containing protein</fullName>
    </recommendedName>
</protein>
<dbReference type="AlphaFoldDB" id="A0A0S4SLT9"/>
<organism evidence="2 3">
    <name type="scientific">Campylobacter hyointestinalis subsp. hyointestinalis</name>
    <dbReference type="NCBI Taxonomy" id="91352"/>
    <lineage>
        <taxon>Bacteria</taxon>
        <taxon>Pseudomonadati</taxon>
        <taxon>Campylobacterota</taxon>
        <taxon>Epsilonproteobacteria</taxon>
        <taxon>Campylobacterales</taxon>
        <taxon>Campylobacteraceae</taxon>
        <taxon>Campylobacter</taxon>
    </lineage>
</organism>
<dbReference type="Proteomes" id="UP000052237">
    <property type="component" value="Unassembled WGS sequence"/>
</dbReference>
<dbReference type="EMBL" id="FAVB01000001">
    <property type="protein sequence ID" value="CUU71321.1"/>
    <property type="molecule type" value="Genomic_DNA"/>
</dbReference>
<feature type="domain" description="Winged helix-turn-helix" evidence="1">
    <location>
        <begin position="7"/>
        <end position="60"/>
    </location>
</feature>